<dbReference type="EMBL" id="RQVR01000020">
    <property type="protein sequence ID" value="RRJ89048.1"/>
    <property type="molecule type" value="Genomic_DNA"/>
</dbReference>
<proteinExistence type="predicted"/>
<sequence>MKKFALLFIGICFFSCLDKKGNIETINLKESNEIIVYPPEMPDYTDTTDYVPPKMIDEEWAIIPGKSVGLTFLEENVEKLSELGEPDATDSAMGKSWSTWVSKEDKKNELNIYTTYKNSEMKEKVVRQIRITSPKFETPTEITTGKSLQEIQKAYPEIKLVGKYTDEKTQKLVEIYDSERQGIAFEFTKNECVAIIIHTKGKKVTEEYMMLHPNMEKF</sequence>
<accession>A0A3P3W3S8</accession>
<dbReference type="Proteomes" id="UP000271937">
    <property type="component" value="Unassembled WGS sequence"/>
</dbReference>
<evidence type="ECO:0000313" key="2">
    <source>
        <dbReference type="Proteomes" id="UP000271937"/>
    </source>
</evidence>
<organism evidence="1 2">
    <name type="scientific">Flavobacterium macacae</name>
    <dbReference type="NCBI Taxonomy" id="2488993"/>
    <lineage>
        <taxon>Bacteria</taxon>
        <taxon>Pseudomonadati</taxon>
        <taxon>Bacteroidota</taxon>
        <taxon>Flavobacteriia</taxon>
        <taxon>Flavobacteriales</taxon>
        <taxon>Flavobacteriaceae</taxon>
        <taxon>Flavobacterium</taxon>
    </lineage>
</organism>
<protein>
    <submittedName>
        <fullName evidence="1">Uncharacterized protein</fullName>
    </submittedName>
</protein>
<name>A0A3P3W3S8_9FLAO</name>
<reference evidence="1 2" key="1">
    <citation type="submission" date="2018-11" db="EMBL/GenBank/DDBJ databases">
        <title>Flavobacterium sp. nov., YIM 102600 draft genome.</title>
        <authorList>
            <person name="Li G."/>
            <person name="Jiang Y."/>
        </authorList>
    </citation>
    <scope>NUCLEOTIDE SEQUENCE [LARGE SCALE GENOMIC DNA]</scope>
    <source>
        <strain evidence="1 2">YIM 102600</strain>
    </source>
</reference>
<dbReference type="RefSeq" id="WP_125013781.1">
    <property type="nucleotide sequence ID" value="NZ_RQVR01000020.1"/>
</dbReference>
<keyword evidence="2" id="KW-1185">Reference proteome</keyword>
<dbReference type="AlphaFoldDB" id="A0A3P3W3S8"/>
<comment type="caution">
    <text evidence="1">The sequence shown here is derived from an EMBL/GenBank/DDBJ whole genome shotgun (WGS) entry which is preliminary data.</text>
</comment>
<dbReference type="OrthoDB" id="1494315at2"/>
<gene>
    <name evidence="1" type="ORF">EG849_13875</name>
</gene>
<evidence type="ECO:0000313" key="1">
    <source>
        <dbReference type="EMBL" id="RRJ89048.1"/>
    </source>
</evidence>